<dbReference type="Proteomes" id="UP001147747">
    <property type="component" value="Unassembled WGS sequence"/>
</dbReference>
<evidence type="ECO:0000256" key="1">
    <source>
        <dbReference type="SAM" id="Phobius"/>
    </source>
</evidence>
<keyword evidence="4" id="KW-1185">Reference proteome</keyword>
<keyword evidence="1" id="KW-0812">Transmembrane</keyword>
<dbReference type="GeneID" id="81371672"/>
<accession>A0A9W9W0I6</accession>
<organism evidence="3 4">
    <name type="scientific">Penicillium cosmopolitanum</name>
    <dbReference type="NCBI Taxonomy" id="1131564"/>
    <lineage>
        <taxon>Eukaryota</taxon>
        <taxon>Fungi</taxon>
        <taxon>Dikarya</taxon>
        <taxon>Ascomycota</taxon>
        <taxon>Pezizomycotina</taxon>
        <taxon>Eurotiomycetes</taxon>
        <taxon>Eurotiomycetidae</taxon>
        <taxon>Eurotiales</taxon>
        <taxon>Aspergillaceae</taxon>
        <taxon>Penicillium</taxon>
    </lineage>
</organism>
<feature type="chain" id="PRO_5040914728" evidence="2">
    <location>
        <begin position="26"/>
        <end position="187"/>
    </location>
</feature>
<dbReference type="RefSeq" id="XP_056488243.1">
    <property type="nucleotide sequence ID" value="XM_056632692.1"/>
</dbReference>
<evidence type="ECO:0000313" key="4">
    <source>
        <dbReference type="Proteomes" id="UP001147747"/>
    </source>
</evidence>
<proteinExistence type="predicted"/>
<gene>
    <name evidence="3" type="ORF">N7509_008055</name>
</gene>
<comment type="caution">
    <text evidence="3">The sequence shown here is derived from an EMBL/GenBank/DDBJ whole genome shotgun (WGS) entry which is preliminary data.</text>
</comment>
<dbReference type="OrthoDB" id="4770059at2759"/>
<feature type="transmembrane region" description="Helical" evidence="1">
    <location>
        <begin position="157"/>
        <end position="178"/>
    </location>
</feature>
<name>A0A9W9W0I6_9EURO</name>
<keyword evidence="1" id="KW-1133">Transmembrane helix</keyword>
<dbReference type="AlphaFoldDB" id="A0A9W9W0I6"/>
<protein>
    <submittedName>
        <fullName evidence="3">Uncharacterized protein</fullName>
    </submittedName>
</protein>
<reference evidence="3" key="2">
    <citation type="journal article" date="2023" name="IMA Fungus">
        <title>Comparative genomic study of the Penicillium genus elucidates a diverse pangenome and 15 lateral gene transfer events.</title>
        <authorList>
            <person name="Petersen C."/>
            <person name="Sorensen T."/>
            <person name="Nielsen M.R."/>
            <person name="Sondergaard T.E."/>
            <person name="Sorensen J.L."/>
            <person name="Fitzpatrick D.A."/>
            <person name="Frisvad J.C."/>
            <person name="Nielsen K.L."/>
        </authorList>
    </citation>
    <scope>NUCLEOTIDE SEQUENCE</scope>
    <source>
        <strain evidence="3">IBT 29677</strain>
    </source>
</reference>
<evidence type="ECO:0000256" key="2">
    <source>
        <dbReference type="SAM" id="SignalP"/>
    </source>
</evidence>
<dbReference type="EMBL" id="JAPZBU010000008">
    <property type="protein sequence ID" value="KAJ5392565.1"/>
    <property type="molecule type" value="Genomic_DNA"/>
</dbReference>
<sequence>MRSTLTFRVLSHLIIFSTLLTPSLSFDSASWSSSSANRPDSTRTSNAGPLTTVFTPPASCFTPHTSAYYGMPYLIQGVDGPNGDDCVPEGWKFDRYYSPGQCPSGYKALASTTTAWAATASAIQIRFQASDSSVVPVPTESFKLPMPKKELSTGEKAGIGIGAAAGVILLGLGGVLWVEVLEEKKIV</sequence>
<keyword evidence="2" id="KW-0732">Signal</keyword>
<feature type="signal peptide" evidence="2">
    <location>
        <begin position="1"/>
        <end position="25"/>
    </location>
</feature>
<evidence type="ECO:0000313" key="3">
    <source>
        <dbReference type="EMBL" id="KAJ5392565.1"/>
    </source>
</evidence>
<keyword evidence="1" id="KW-0472">Membrane</keyword>
<reference evidence="3" key="1">
    <citation type="submission" date="2022-12" db="EMBL/GenBank/DDBJ databases">
        <authorList>
            <person name="Petersen C."/>
        </authorList>
    </citation>
    <scope>NUCLEOTIDE SEQUENCE</scope>
    <source>
        <strain evidence="3">IBT 29677</strain>
    </source>
</reference>